<dbReference type="Proteomes" id="UP000192872">
    <property type="component" value="Unassembled WGS sequence"/>
</dbReference>
<evidence type="ECO:0008006" key="4">
    <source>
        <dbReference type="Google" id="ProtNLM"/>
    </source>
</evidence>
<protein>
    <recommendedName>
        <fullName evidence="4">ABC transporter substrate-binding protein</fullName>
    </recommendedName>
</protein>
<proteinExistence type="predicted"/>
<evidence type="ECO:0000256" key="1">
    <source>
        <dbReference type="SAM" id="SignalP"/>
    </source>
</evidence>
<keyword evidence="1" id="KW-0732">Signal</keyword>
<accession>A0A1W9HUU9</accession>
<name>A0A1W9HUU9_9HYPH</name>
<organism evidence="2 3">
    <name type="scientific">Candidatus Raskinella chloraquaticus</name>
    <dbReference type="NCBI Taxonomy" id="1951219"/>
    <lineage>
        <taxon>Bacteria</taxon>
        <taxon>Pseudomonadati</taxon>
        <taxon>Pseudomonadota</taxon>
        <taxon>Alphaproteobacteria</taxon>
        <taxon>Hyphomicrobiales</taxon>
        <taxon>Phreatobacteraceae</taxon>
        <taxon>Candidatus Raskinella</taxon>
    </lineage>
</organism>
<reference evidence="2 3" key="1">
    <citation type="journal article" date="2017" name="Water Res.">
        <title>Comammox in drinking water systems.</title>
        <authorList>
            <person name="Wang Y."/>
            <person name="Ma L."/>
            <person name="Mao Y."/>
            <person name="Jiang X."/>
            <person name="Xia Y."/>
            <person name="Yu K."/>
            <person name="Li B."/>
            <person name="Zhang T."/>
        </authorList>
    </citation>
    <scope>NUCLEOTIDE SEQUENCE [LARGE SCALE GENOMIC DNA]</scope>
    <source>
        <strain evidence="2">SG_bin8</strain>
    </source>
</reference>
<evidence type="ECO:0000313" key="3">
    <source>
        <dbReference type="Proteomes" id="UP000192872"/>
    </source>
</evidence>
<gene>
    <name evidence="2" type="ORF">A4S15_12230</name>
</gene>
<dbReference type="Pfam" id="PF06226">
    <property type="entry name" value="DUF1007"/>
    <property type="match status" value="1"/>
</dbReference>
<dbReference type="EMBL" id="LWDL01000021">
    <property type="protein sequence ID" value="OQW51193.1"/>
    <property type="molecule type" value="Genomic_DNA"/>
</dbReference>
<dbReference type="InterPro" id="IPR010412">
    <property type="entry name" value="DUF1007"/>
</dbReference>
<evidence type="ECO:0000313" key="2">
    <source>
        <dbReference type="EMBL" id="OQW51193.1"/>
    </source>
</evidence>
<feature type="chain" id="PRO_5010889928" description="ABC transporter substrate-binding protein" evidence="1">
    <location>
        <begin position="31"/>
        <end position="227"/>
    </location>
</feature>
<feature type="signal peptide" evidence="1">
    <location>
        <begin position="1"/>
        <end position="30"/>
    </location>
</feature>
<dbReference type="STRING" id="1827387.A4S15_12230"/>
<comment type="caution">
    <text evidence="2">The sequence shown here is derived from an EMBL/GenBank/DDBJ whole genome shotgun (WGS) entry which is preliminary data.</text>
</comment>
<sequence>MMMQKHGFLRRLLICGLLLAVGVTAPTHKAAAHPHVIVEARAEILFNEKGEVMAVRHLWRFDEAFSSFAKQGLDKDGKYTRETLQPLAEVNVKSLSEFSYFTRMKTGGKRLEFGKPENYWIDHDDKDGTLVLQFTLALAAPLPVAAAPLMIEIGDPEYFVAFEMAKAKPVALLQARAGCEARVREPASLDSAAASQLSRLPSSVRQLPPELSGLTQSLFNVVIVTCS</sequence>
<dbReference type="AlphaFoldDB" id="A0A1W9HUU9"/>